<dbReference type="GO" id="GO:0031012">
    <property type="term" value="C:extracellular matrix"/>
    <property type="evidence" value="ECO:0007669"/>
    <property type="project" value="TreeGrafter"/>
</dbReference>
<dbReference type="AlphaFoldDB" id="A0A7D9DL15"/>
<keyword evidence="2" id="KW-1185">Reference proteome</keyword>
<comment type="caution">
    <text evidence="1">The sequence shown here is derived from an EMBL/GenBank/DDBJ whole genome shotgun (WGS) entry which is preliminary data.</text>
</comment>
<proteinExistence type="predicted"/>
<sequence>MHNVVTLKVCLSDHLPVFALRRFKKTGEQGAAGTKIHEHTSLKYRNLKSLNNELFAKDISETPCDSAFVFEDTDDIVHSWYSFFTNILNKHAPIISKRVKRKIQPKWFTNNITHEIQIRDRLLKQARASNNANNWSIFKLAKNKVTQLIHLSRVSLGENNGIRQLNENGELVTESRSIAEIFNSFFVSQPQRLLSSIKSTFCNVSLLNSLKIKIKFEFPHISPEKVLQMLNSMPANKATGADGLSPKLLKIAAPSISSSVARLINHCISTNTFPSRWKVAKVTPIFKNQGSVEHKQNYRPISVLPIL</sequence>
<evidence type="ECO:0000313" key="1">
    <source>
        <dbReference type="EMBL" id="CAB3987385.1"/>
    </source>
</evidence>
<dbReference type="Proteomes" id="UP001152795">
    <property type="component" value="Unassembled WGS sequence"/>
</dbReference>
<dbReference type="PANTHER" id="PTHR33395">
    <property type="entry name" value="TRANSCRIPTASE, PUTATIVE-RELATED-RELATED"/>
    <property type="match status" value="1"/>
</dbReference>
<name>A0A7D9DL15_PARCT</name>
<dbReference type="PANTHER" id="PTHR33395:SF22">
    <property type="entry name" value="REVERSE TRANSCRIPTASE DOMAIN-CONTAINING PROTEIN"/>
    <property type="match status" value="1"/>
</dbReference>
<accession>A0A7D9DL15</accession>
<organism evidence="1 2">
    <name type="scientific">Paramuricea clavata</name>
    <name type="common">Red gorgonian</name>
    <name type="synonym">Violescent sea-whip</name>
    <dbReference type="NCBI Taxonomy" id="317549"/>
    <lineage>
        <taxon>Eukaryota</taxon>
        <taxon>Metazoa</taxon>
        <taxon>Cnidaria</taxon>
        <taxon>Anthozoa</taxon>
        <taxon>Octocorallia</taxon>
        <taxon>Malacalcyonacea</taxon>
        <taxon>Plexauridae</taxon>
        <taxon>Paramuricea</taxon>
    </lineage>
</organism>
<gene>
    <name evidence="1" type="ORF">PACLA_8A020236</name>
</gene>
<protein>
    <submittedName>
        <fullName evidence="1">Uncharacterized protein</fullName>
    </submittedName>
</protein>
<dbReference type="EMBL" id="CACRXK020001165">
    <property type="protein sequence ID" value="CAB3987385.1"/>
    <property type="molecule type" value="Genomic_DNA"/>
</dbReference>
<reference evidence="1" key="1">
    <citation type="submission" date="2020-04" db="EMBL/GenBank/DDBJ databases">
        <authorList>
            <person name="Alioto T."/>
            <person name="Alioto T."/>
            <person name="Gomez Garrido J."/>
        </authorList>
    </citation>
    <scope>NUCLEOTIDE SEQUENCE</scope>
    <source>
        <strain evidence="1">A484AB</strain>
    </source>
</reference>
<evidence type="ECO:0000313" key="2">
    <source>
        <dbReference type="Proteomes" id="UP001152795"/>
    </source>
</evidence>
<dbReference type="OrthoDB" id="445826at2759"/>